<dbReference type="PANTHER" id="PTHR15508">
    <property type="entry name" value="RIBOSOMAL PROTEIN S6 KINASE"/>
    <property type="match status" value="1"/>
</dbReference>
<evidence type="ECO:0000259" key="2">
    <source>
        <dbReference type="PROSITE" id="PS50011"/>
    </source>
</evidence>
<protein>
    <submittedName>
        <fullName evidence="6">Protein kinase domain-containing protein</fullName>
    </submittedName>
</protein>
<feature type="domain" description="PX" evidence="3">
    <location>
        <begin position="3"/>
        <end position="140"/>
    </location>
</feature>
<proteinExistence type="predicted"/>
<dbReference type="InterPro" id="IPR036871">
    <property type="entry name" value="PX_dom_sf"/>
</dbReference>
<dbReference type="PROSITE" id="PS50011">
    <property type="entry name" value="PROTEIN_KINASE_DOM"/>
    <property type="match status" value="1"/>
</dbReference>
<dbReference type="SMART" id="SM00220">
    <property type="entry name" value="S_TKc"/>
    <property type="match status" value="1"/>
</dbReference>
<evidence type="ECO:0000259" key="3">
    <source>
        <dbReference type="PROSITE" id="PS50195"/>
    </source>
</evidence>
<dbReference type="SUPFAM" id="SSF116846">
    <property type="entry name" value="MIT domain"/>
    <property type="match status" value="1"/>
</dbReference>
<dbReference type="STRING" id="53468.A0A0R3UMF0"/>
<sequence length="745" mass="83875">MDQQPKVEARVDRSCLHPRGKYTVYRVVIQRQSSCGSDEIILFKRFSDFLRLRHHLNAVHKALGYREPLPQLLNGKYFDRFQPSVIETRRQALDGLIKFIASNDHLYCHTHFTLFAAGGLSVDLTSNQGLSFLPLDNKSSKSQEIRPTPSLNVQSPKQLPLKPPKVRKATASEHFTSPLSSDTESDLEGDSLLLVWECNASQSTNIAESIQAAKNSTLKGRWIDALRLYKDAISGLTTELKSELNGADKKEEYRCLLAACLAKAEFIHGEYLSRPAPQCTNEENQSCHTWMKSPKLASLCQDPVLLTSFGSTDELRKLKICEVEEQGLVVCDRLDSLVRYSLKSRCAPSTLNGSFPQIRSATLNGPAADCILPVGSVPFMCRLRRLIETEDRIFFLTERTKGELLLVDWLNTYLERRVASLMSTAKHRGLNSAMRHLSWCKRVSIRVRHMTLIHLQEFIDDSASPRCMSDAISQGSNSRISGSSGSLNASMEAFRSSVSPSKRPVTEKLLSDEMFDVSSSVTLEALMSRYPPGLVTRGSRSRSADRLSSPQEWIGADDVDYNILQSKQREEPLLPERRVLQWAAELVSVVSWLHARDITLRHLTRSRVYLAQGGHIELDYFFRWPTCSDRPHRHRDYCHSPEVLLGPLTRHFLSGMSWETDVACDWWSVGVILYELFTGVQLHESHPSGLSSVTPLELPPTLSSDVVNLLVMLLKLNPVERLSDTSVKSHPLFASVDWASIENVT</sequence>
<dbReference type="WBParaSite" id="MCU_007137-RD">
    <property type="protein sequence ID" value="MCU_007137-RD"/>
    <property type="gene ID" value="MCU_007137"/>
</dbReference>
<dbReference type="PROSITE" id="PS50195">
    <property type="entry name" value="PX"/>
    <property type="match status" value="1"/>
</dbReference>
<reference evidence="4 5" key="1">
    <citation type="submission" date="2018-10" db="EMBL/GenBank/DDBJ databases">
        <authorList>
            <consortium name="Pathogen Informatics"/>
        </authorList>
    </citation>
    <scope>NUCLEOTIDE SEQUENCE [LARGE SCALE GENOMIC DNA]</scope>
</reference>
<organism evidence="6">
    <name type="scientific">Mesocestoides corti</name>
    <name type="common">Flatworm</name>
    <dbReference type="NCBI Taxonomy" id="53468"/>
    <lineage>
        <taxon>Eukaryota</taxon>
        <taxon>Metazoa</taxon>
        <taxon>Spiralia</taxon>
        <taxon>Lophotrochozoa</taxon>
        <taxon>Platyhelminthes</taxon>
        <taxon>Cestoda</taxon>
        <taxon>Eucestoda</taxon>
        <taxon>Cyclophyllidea</taxon>
        <taxon>Mesocestoididae</taxon>
        <taxon>Mesocestoides</taxon>
    </lineage>
</organism>
<evidence type="ECO:0000313" key="6">
    <source>
        <dbReference type="WBParaSite" id="MCU_007137-RD"/>
    </source>
</evidence>
<evidence type="ECO:0000256" key="1">
    <source>
        <dbReference type="SAM" id="MobiDB-lite"/>
    </source>
</evidence>
<dbReference type="InterPro" id="IPR036181">
    <property type="entry name" value="MIT_dom_sf"/>
</dbReference>
<reference evidence="6" key="2">
    <citation type="submission" date="2019-11" db="UniProtKB">
        <authorList>
            <consortium name="WormBaseParasite"/>
        </authorList>
    </citation>
    <scope>IDENTIFICATION</scope>
</reference>
<dbReference type="InterPro" id="IPR001683">
    <property type="entry name" value="PX_dom"/>
</dbReference>
<dbReference type="SUPFAM" id="SSF56112">
    <property type="entry name" value="Protein kinase-like (PK-like)"/>
    <property type="match status" value="1"/>
</dbReference>
<evidence type="ECO:0000313" key="4">
    <source>
        <dbReference type="EMBL" id="VDD82917.1"/>
    </source>
</evidence>
<feature type="region of interest" description="Disordered" evidence="1">
    <location>
        <begin position="139"/>
        <end position="186"/>
    </location>
</feature>
<dbReference type="SUPFAM" id="SSF64268">
    <property type="entry name" value="PX domain"/>
    <property type="match status" value="1"/>
</dbReference>
<feature type="compositionally biased region" description="Polar residues" evidence="1">
    <location>
        <begin position="173"/>
        <end position="182"/>
    </location>
</feature>
<evidence type="ECO:0000313" key="5">
    <source>
        <dbReference type="Proteomes" id="UP000267029"/>
    </source>
</evidence>
<dbReference type="Gene3D" id="1.10.510.10">
    <property type="entry name" value="Transferase(Phosphotransferase) domain 1"/>
    <property type="match status" value="1"/>
</dbReference>
<dbReference type="Proteomes" id="UP000267029">
    <property type="component" value="Unassembled WGS sequence"/>
</dbReference>
<feature type="domain" description="Protein kinase" evidence="2">
    <location>
        <begin position="466"/>
        <end position="733"/>
    </location>
</feature>
<dbReference type="Gene3D" id="3.30.1520.10">
    <property type="entry name" value="Phox-like domain"/>
    <property type="match status" value="1"/>
</dbReference>
<dbReference type="GO" id="GO:0005524">
    <property type="term" value="F:ATP binding"/>
    <property type="evidence" value="ECO:0007669"/>
    <property type="project" value="InterPro"/>
</dbReference>
<dbReference type="EMBL" id="UXSR01005597">
    <property type="protein sequence ID" value="VDD82917.1"/>
    <property type="molecule type" value="Genomic_DNA"/>
</dbReference>
<gene>
    <name evidence="4" type="ORF">MCOS_LOCUS8920</name>
</gene>
<dbReference type="GO" id="GO:0004672">
    <property type="term" value="F:protein kinase activity"/>
    <property type="evidence" value="ECO:0007669"/>
    <property type="project" value="InterPro"/>
</dbReference>
<dbReference type="InterPro" id="IPR011009">
    <property type="entry name" value="Kinase-like_dom_sf"/>
</dbReference>
<dbReference type="AlphaFoldDB" id="A0A0R3UMF0"/>
<dbReference type="GO" id="GO:0035091">
    <property type="term" value="F:phosphatidylinositol binding"/>
    <property type="evidence" value="ECO:0007669"/>
    <property type="project" value="InterPro"/>
</dbReference>
<name>A0A0R3UMF0_MESCO</name>
<dbReference type="Pfam" id="PF00787">
    <property type="entry name" value="PX"/>
    <property type="match status" value="1"/>
</dbReference>
<dbReference type="InterPro" id="IPR051866">
    <property type="entry name" value="Intracell_Sig-Traffick_Protein"/>
</dbReference>
<dbReference type="PANTHER" id="PTHR15508:SF9">
    <property type="entry name" value="SORTING NEXIN-15"/>
    <property type="match status" value="1"/>
</dbReference>
<dbReference type="Pfam" id="PF00069">
    <property type="entry name" value="Pkinase"/>
    <property type="match status" value="1"/>
</dbReference>
<accession>A0A0R3UMF0</accession>
<dbReference type="OrthoDB" id="1278353at2759"/>
<dbReference type="InterPro" id="IPR000719">
    <property type="entry name" value="Prot_kinase_dom"/>
</dbReference>
<keyword evidence="5" id="KW-1185">Reference proteome</keyword>